<dbReference type="InterPro" id="IPR016169">
    <property type="entry name" value="FAD-bd_PCMH_sub2"/>
</dbReference>
<evidence type="ECO:0000313" key="6">
    <source>
        <dbReference type="Proteomes" id="UP001177769"/>
    </source>
</evidence>
<dbReference type="AlphaFoldDB" id="A0AA95NI49"/>
<dbReference type="GO" id="GO:0071949">
    <property type="term" value="F:FAD binding"/>
    <property type="evidence" value="ECO:0007669"/>
    <property type="project" value="InterPro"/>
</dbReference>
<protein>
    <submittedName>
        <fullName evidence="5">FAD-binding protein</fullName>
    </submittedName>
</protein>
<evidence type="ECO:0000259" key="4">
    <source>
        <dbReference type="PROSITE" id="PS51387"/>
    </source>
</evidence>
<dbReference type="InterPro" id="IPR036318">
    <property type="entry name" value="FAD-bd_PCMH-like_sf"/>
</dbReference>
<dbReference type="PROSITE" id="PS51387">
    <property type="entry name" value="FAD_PCMH"/>
    <property type="match status" value="1"/>
</dbReference>
<feature type="domain" description="FAD-binding PCMH-type" evidence="4">
    <location>
        <begin position="10"/>
        <end position="200"/>
    </location>
</feature>
<dbReference type="PANTHER" id="PTHR11748:SF111">
    <property type="entry name" value="D-LACTATE DEHYDROGENASE, MITOCHONDRIAL-RELATED"/>
    <property type="match status" value="1"/>
</dbReference>
<name>A0AA95NI49_9BURK</name>
<dbReference type="PANTHER" id="PTHR11748">
    <property type="entry name" value="D-LACTATE DEHYDROGENASE"/>
    <property type="match status" value="1"/>
</dbReference>
<dbReference type="InterPro" id="IPR016167">
    <property type="entry name" value="FAD-bd_PCMH_sub1"/>
</dbReference>
<dbReference type="Gene3D" id="3.30.465.10">
    <property type="match status" value="1"/>
</dbReference>
<dbReference type="Gene3D" id="3.40.462.10">
    <property type="entry name" value="FAD-linked oxidases, C-terminal domain"/>
    <property type="match status" value="1"/>
</dbReference>
<keyword evidence="6" id="KW-1185">Reference proteome</keyword>
<evidence type="ECO:0000256" key="2">
    <source>
        <dbReference type="ARBA" id="ARBA00022630"/>
    </source>
</evidence>
<dbReference type="GO" id="GO:0004458">
    <property type="term" value="F:D-lactate dehydrogenase (cytochrome) activity"/>
    <property type="evidence" value="ECO:0007669"/>
    <property type="project" value="TreeGrafter"/>
</dbReference>
<keyword evidence="3" id="KW-0274">FAD</keyword>
<evidence type="ECO:0000256" key="1">
    <source>
        <dbReference type="ARBA" id="ARBA00008000"/>
    </source>
</evidence>
<reference evidence="5" key="1">
    <citation type="submission" date="2023-01" db="EMBL/GenBank/DDBJ databases">
        <title>Whole genome sequence of Paucibacter sp. S2-9 isolated from pond sediment.</title>
        <authorList>
            <person name="Jung J.Y."/>
        </authorList>
    </citation>
    <scope>NUCLEOTIDE SEQUENCE</scope>
    <source>
        <strain evidence="5">S2-9</strain>
    </source>
</reference>
<comment type="similarity">
    <text evidence="1">Belongs to the FAD-binding oxidoreductase/transferase type 4 family.</text>
</comment>
<dbReference type="InterPro" id="IPR016166">
    <property type="entry name" value="FAD-bd_PCMH"/>
</dbReference>
<gene>
    <name evidence="5" type="ORF">PFX98_21045</name>
</gene>
<dbReference type="Proteomes" id="UP001177769">
    <property type="component" value="Chromosome"/>
</dbReference>
<dbReference type="GO" id="GO:1903457">
    <property type="term" value="P:lactate catabolic process"/>
    <property type="evidence" value="ECO:0007669"/>
    <property type="project" value="TreeGrafter"/>
</dbReference>
<dbReference type="InterPro" id="IPR016170">
    <property type="entry name" value="Cytok_DH_C_sf"/>
</dbReference>
<proteinExistence type="inferred from homology"/>
<dbReference type="SUPFAM" id="SSF56176">
    <property type="entry name" value="FAD-binding/transporter-associated domain-like"/>
    <property type="match status" value="1"/>
</dbReference>
<dbReference type="Pfam" id="PF01565">
    <property type="entry name" value="FAD_binding_4"/>
    <property type="match status" value="1"/>
</dbReference>
<evidence type="ECO:0000313" key="5">
    <source>
        <dbReference type="EMBL" id="WIT11356.1"/>
    </source>
</evidence>
<sequence length="512" mass="55431">MASQAAEGVVEGGRPALLDVLRPTSTDEVQRMVIAARDARQAIYPVSTGLNWGYGGADPVRPGARLMDLSGMRAIREKITPLNPVAVIEPGVTQADLHQHLQRHCPSLMFNVTGSAAATSIIGNALDRGVGYLGPRREDLFGLEVVTGAGQLIHTGFRRLGVDSPLRHCHPYGLGPMLDGLFFQSNFGVVTSACFKLLPRPPRQVAVSLALRSQERLGEFVDVLAALKRERLMDSVTHIGNKARTQASLQYGMNSYLQTECGLSGRQLELAVQRATARVAPHEWTSLGGVAGTARQVDAALAEVRARVGGLARMTTVDDRKLALGHAVLHALRFLPWARANAAAIAAIKPLHGLAAGIPTDAAVDNLLWKFGRTDLSAQQLAQSSSGVLFISPALPMDGKFVAMFVKKMIETAREHQHTLYLTLNIEMANTLVAVSNLLFDRSDPVAVASAQRCADALYGLIREHRLEVYRARTDMMASITEVSAEYWETVRELKRVLDPMGIISPGRYGTS</sequence>
<dbReference type="EMBL" id="CP116346">
    <property type="protein sequence ID" value="WIT11356.1"/>
    <property type="molecule type" value="Genomic_DNA"/>
</dbReference>
<dbReference type="GO" id="GO:0008720">
    <property type="term" value="F:D-lactate dehydrogenase (NAD+) activity"/>
    <property type="evidence" value="ECO:0007669"/>
    <property type="project" value="TreeGrafter"/>
</dbReference>
<dbReference type="Gene3D" id="3.30.43.10">
    <property type="entry name" value="Uridine Diphospho-n-acetylenolpyruvylglucosamine Reductase, domain 2"/>
    <property type="match status" value="1"/>
</dbReference>
<keyword evidence="2" id="KW-0285">Flavoprotein</keyword>
<dbReference type="KEGG" id="pais:PFX98_21045"/>
<accession>A0AA95NI49</accession>
<dbReference type="InterPro" id="IPR006094">
    <property type="entry name" value="Oxid_FAD_bind_N"/>
</dbReference>
<dbReference type="SUPFAM" id="SSF55103">
    <property type="entry name" value="FAD-linked oxidases, C-terminal domain"/>
    <property type="match status" value="1"/>
</dbReference>
<dbReference type="InterPro" id="IPR016164">
    <property type="entry name" value="FAD-linked_Oxase-like_C"/>
</dbReference>
<organism evidence="5 6">
    <name type="scientific">Paucibacter sediminis</name>
    <dbReference type="NCBI Taxonomy" id="3019553"/>
    <lineage>
        <taxon>Bacteria</taxon>
        <taxon>Pseudomonadati</taxon>
        <taxon>Pseudomonadota</taxon>
        <taxon>Betaproteobacteria</taxon>
        <taxon>Burkholderiales</taxon>
        <taxon>Sphaerotilaceae</taxon>
        <taxon>Roseateles</taxon>
    </lineage>
</organism>
<dbReference type="RefSeq" id="WP_285232438.1">
    <property type="nucleotide sequence ID" value="NZ_CP116346.1"/>
</dbReference>
<evidence type="ECO:0000256" key="3">
    <source>
        <dbReference type="ARBA" id="ARBA00022827"/>
    </source>
</evidence>